<gene>
    <name evidence="4" type="ORF">C2G38_2241965</name>
</gene>
<dbReference type="InterPro" id="IPR002401">
    <property type="entry name" value="Cyt_P450_E_grp-I"/>
</dbReference>
<dbReference type="Gene3D" id="3.40.50.300">
    <property type="entry name" value="P-loop containing nucleotide triphosphate hydrolases"/>
    <property type="match status" value="1"/>
</dbReference>
<dbReference type="Proteomes" id="UP000266673">
    <property type="component" value="Unassembled WGS sequence"/>
</dbReference>
<evidence type="ECO:0000313" key="4">
    <source>
        <dbReference type="EMBL" id="RIB24549.1"/>
    </source>
</evidence>
<organism evidence="4 5">
    <name type="scientific">Gigaspora rosea</name>
    <dbReference type="NCBI Taxonomy" id="44941"/>
    <lineage>
        <taxon>Eukaryota</taxon>
        <taxon>Fungi</taxon>
        <taxon>Fungi incertae sedis</taxon>
        <taxon>Mucoromycota</taxon>
        <taxon>Glomeromycotina</taxon>
        <taxon>Glomeromycetes</taxon>
        <taxon>Diversisporales</taxon>
        <taxon>Gigasporaceae</taxon>
        <taxon>Gigaspora</taxon>
    </lineage>
</organism>
<dbReference type="PRINTS" id="PR00463">
    <property type="entry name" value="EP450I"/>
</dbReference>
<comment type="cofactor">
    <cofactor evidence="1">
        <name>heme</name>
        <dbReference type="ChEBI" id="CHEBI:30413"/>
    </cofactor>
</comment>
<dbReference type="InterPro" id="IPR001128">
    <property type="entry name" value="Cyt_P450"/>
</dbReference>
<dbReference type="OrthoDB" id="1470350at2759"/>
<dbReference type="EMBL" id="QKWP01000212">
    <property type="protein sequence ID" value="RIB24549.1"/>
    <property type="molecule type" value="Genomic_DNA"/>
</dbReference>
<dbReference type="Pfam" id="PF13521">
    <property type="entry name" value="AAA_28"/>
    <property type="match status" value="1"/>
</dbReference>
<reference evidence="4 5" key="1">
    <citation type="submission" date="2018-06" db="EMBL/GenBank/DDBJ databases">
        <title>Comparative genomics reveals the genomic features of Rhizophagus irregularis, R. cerebriforme, R. diaphanum and Gigaspora rosea, and their symbiotic lifestyle signature.</title>
        <authorList>
            <person name="Morin E."/>
            <person name="San Clemente H."/>
            <person name="Chen E.C.H."/>
            <person name="De La Providencia I."/>
            <person name="Hainaut M."/>
            <person name="Kuo A."/>
            <person name="Kohler A."/>
            <person name="Murat C."/>
            <person name="Tang N."/>
            <person name="Roy S."/>
            <person name="Loubradou J."/>
            <person name="Henrissat B."/>
            <person name="Grigoriev I.V."/>
            <person name="Corradi N."/>
            <person name="Roux C."/>
            <person name="Martin F.M."/>
        </authorList>
    </citation>
    <scope>NUCLEOTIDE SEQUENCE [LARGE SCALE GENOMIC DNA]</scope>
    <source>
        <strain evidence="4 5">DAOM 194757</strain>
    </source>
</reference>
<feature type="domain" description="NadR/Ttd14 AAA" evidence="3">
    <location>
        <begin position="460"/>
        <end position="637"/>
    </location>
</feature>
<dbReference type="InterPro" id="IPR027417">
    <property type="entry name" value="P-loop_NTPase"/>
</dbReference>
<evidence type="ECO:0000259" key="3">
    <source>
        <dbReference type="Pfam" id="PF13521"/>
    </source>
</evidence>
<dbReference type="Gene3D" id="1.10.630.10">
    <property type="entry name" value="Cytochrome P450"/>
    <property type="match status" value="1"/>
</dbReference>
<feature type="chain" id="PRO_5017433999" evidence="2">
    <location>
        <begin position="26"/>
        <end position="650"/>
    </location>
</feature>
<dbReference type="GO" id="GO:0005506">
    <property type="term" value="F:iron ion binding"/>
    <property type="evidence" value="ECO:0007669"/>
    <property type="project" value="InterPro"/>
</dbReference>
<feature type="signal peptide" evidence="2">
    <location>
        <begin position="1"/>
        <end position="25"/>
    </location>
</feature>
<dbReference type="PANTHER" id="PTHR24301:SF2">
    <property type="entry name" value="THROMBOXANE-A SYNTHASE"/>
    <property type="match status" value="1"/>
</dbReference>
<accession>A0A397VU94</accession>
<dbReference type="STRING" id="44941.A0A397VU94"/>
<evidence type="ECO:0000313" key="5">
    <source>
        <dbReference type="Proteomes" id="UP000266673"/>
    </source>
</evidence>
<protein>
    <submittedName>
        <fullName evidence="4">Cytochrome P450</fullName>
    </submittedName>
</protein>
<comment type="caution">
    <text evidence="4">The sequence shown here is derived from an EMBL/GenBank/DDBJ whole genome shotgun (WGS) entry which is preliminary data.</text>
</comment>
<dbReference type="InterPro" id="IPR036396">
    <property type="entry name" value="Cyt_P450_sf"/>
</dbReference>
<sequence>MFFPTSVWIAIIFTILSVFLYDVRAQSHLYQPFCGPPLNILTRLIMFIQLHFFLTVPEFTEFWCRLYGDTVGVWINGEYTIITCDAELVQQILGGINSKNFIMCIGNDHGLKELGMYQNAIVWNNDVSKWTLQKHIFQALNAHHKASMIAIEKTRQEINRIKISALKNNVLTVDILNAIRHITLAIILEVSLGIQLDSNKSQYLIDCIPDYFKAWKFFLLKPRFIWPLFPLQFFHHRRSILKFREEIQNIISILDPQSTIFLRQLHKNNLTDEVIQSILEMVLASTDTVSVSLYYTILLLTENKKIANQLMDSSDDSFLEVVLQESIRLMPVEPIIIRKSLDDCEISGIHIKARTNIVISLALLNRHQKWFENPLKFDPQRFIQNESSIALSVPMGHGPISCVGQHIAMVEMKTILFELFKEFIFTRMDETRPIIDTKTRWDIVQRPIIKEVLNLLPRKKIVFIGAQSVGKTTLANFIKSHMNGIMISEIARNLMEELNLNTNTMKTLRNDPDKTFEFQTTTIKIQCEKEDEIEHEFAILDRCAFDSIVCAQKFCKKRWRELLDMKETNKCLERYRQKDRYIIFLIEPQKECLEADGIRSIPTNYEEWISFSDSFKMALKEFNIEFNVINVLDINQRYSIVKNALFAHDA</sequence>
<evidence type="ECO:0000256" key="2">
    <source>
        <dbReference type="SAM" id="SignalP"/>
    </source>
</evidence>
<keyword evidence="1" id="KW-0349">Heme</keyword>
<keyword evidence="1" id="KW-0408">Iron</keyword>
<keyword evidence="5" id="KW-1185">Reference proteome</keyword>
<keyword evidence="1" id="KW-0479">Metal-binding</keyword>
<evidence type="ECO:0000256" key="1">
    <source>
        <dbReference type="PIRSR" id="PIRSR602401-1"/>
    </source>
</evidence>
<dbReference type="AlphaFoldDB" id="A0A397VU94"/>
<dbReference type="Pfam" id="PF00067">
    <property type="entry name" value="p450"/>
    <property type="match status" value="1"/>
</dbReference>
<proteinExistence type="predicted"/>
<dbReference type="PANTHER" id="PTHR24301">
    <property type="entry name" value="THROMBOXANE-A SYNTHASE"/>
    <property type="match status" value="1"/>
</dbReference>
<dbReference type="InterPro" id="IPR038727">
    <property type="entry name" value="NadR/Ttd14_AAA_dom"/>
</dbReference>
<keyword evidence="2" id="KW-0732">Signal</keyword>
<dbReference type="PRINTS" id="PR00385">
    <property type="entry name" value="P450"/>
</dbReference>
<feature type="binding site" description="axial binding residue" evidence="1">
    <location>
        <position position="402"/>
    </location>
    <ligand>
        <name>heme</name>
        <dbReference type="ChEBI" id="CHEBI:30413"/>
    </ligand>
    <ligandPart>
        <name>Fe</name>
        <dbReference type="ChEBI" id="CHEBI:18248"/>
    </ligandPart>
</feature>
<dbReference type="SUPFAM" id="SSF48264">
    <property type="entry name" value="Cytochrome P450"/>
    <property type="match status" value="1"/>
</dbReference>
<dbReference type="GO" id="GO:0020037">
    <property type="term" value="F:heme binding"/>
    <property type="evidence" value="ECO:0007669"/>
    <property type="project" value="InterPro"/>
</dbReference>
<dbReference type="GO" id="GO:0004497">
    <property type="term" value="F:monooxygenase activity"/>
    <property type="evidence" value="ECO:0007669"/>
    <property type="project" value="InterPro"/>
</dbReference>
<dbReference type="SUPFAM" id="SSF52540">
    <property type="entry name" value="P-loop containing nucleoside triphosphate hydrolases"/>
    <property type="match status" value="1"/>
</dbReference>
<dbReference type="GO" id="GO:0016705">
    <property type="term" value="F:oxidoreductase activity, acting on paired donors, with incorporation or reduction of molecular oxygen"/>
    <property type="evidence" value="ECO:0007669"/>
    <property type="project" value="InterPro"/>
</dbReference>
<name>A0A397VU94_9GLOM</name>